<dbReference type="OrthoDB" id="410463at2759"/>
<dbReference type="Proteomes" id="UP000238274">
    <property type="component" value="Unassembled WGS sequence"/>
</dbReference>
<keyword evidence="5 6" id="KW-0520">NAD</keyword>
<comment type="similarity">
    <text evidence="6">Belongs to the THI4 family.</text>
</comment>
<evidence type="ECO:0000313" key="7">
    <source>
        <dbReference type="EMBL" id="POW18118.1"/>
    </source>
</evidence>
<feature type="binding site" evidence="6">
    <location>
        <position position="117"/>
    </location>
    <ligand>
        <name>substrate</name>
    </ligand>
</feature>
<dbReference type="GO" id="GO:0005506">
    <property type="term" value="F:iron ion binding"/>
    <property type="evidence" value="ECO:0007669"/>
    <property type="project" value="UniProtKB-UniRule"/>
</dbReference>
<feature type="binding site" evidence="6">
    <location>
        <position position="88"/>
    </location>
    <ligand>
        <name>substrate</name>
    </ligand>
</feature>
<feature type="binding site" evidence="6">
    <location>
        <position position="224"/>
    </location>
    <ligand>
        <name>substrate</name>
    </ligand>
</feature>
<dbReference type="VEuPathDB" id="FungiDB:PSTT_03452"/>
<proteinExistence type="inferred from homology"/>
<comment type="cofactor">
    <cofactor evidence="6">
        <name>Fe cation</name>
        <dbReference type="ChEBI" id="CHEBI:24875"/>
    </cofactor>
    <text evidence="6">Binds 1 Fe cation per subunit.</text>
</comment>
<dbReference type="Gene3D" id="6.10.250.2840">
    <property type="match status" value="1"/>
</dbReference>
<dbReference type="PANTHER" id="PTHR43422">
    <property type="entry name" value="THIAMINE THIAZOLE SYNTHASE"/>
    <property type="match status" value="1"/>
</dbReference>
<dbReference type="InterPro" id="IPR036188">
    <property type="entry name" value="FAD/NAD-bd_sf"/>
</dbReference>
<keyword evidence="3 6" id="KW-0784">Thiamine biosynthesis</keyword>
<evidence type="ECO:0000256" key="4">
    <source>
        <dbReference type="ARBA" id="ARBA00023004"/>
    </source>
</evidence>
<dbReference type="NCBIfam" id="TIGR00292">
    <property type="entry name" value="sulfide-dependent adenosine diphosphate thiazole synthase"/>
    <property type="match status" value="1"/>
</dbReference>
<evidence type="ECO:0000256" key="2">
    <source>
        <dbReference type="ARBA" id="ARBA00022723"/>
    </source>
</evidence>
<feature type="binding site" evidence="6">
    <location>
        <position position="239"/>
    </location>
    <ligand>
        <name>substrate</name>
    </ligand>
</feature>
<comment type="caution">
    <text evidence="7">The sequence shown here is derived from an EMBL/GenBank/DDBJ whole genome shotgun (WGS) entry which is preliminary data.</text>
</comment>
<comment type="catalytic activity">
    <reaction evidence="6">
        <text>[ADP-thiazole synthase]-L-cysteine + glycine + NAD(+) = [ADP-thiazole synthase]-dehydroalanine + ADP-5-ethyl-4-methylthiazole-2-carboxylate + nicotinamide + 3 H2O + 2 H(+)</text>
        <dbReference type="Rhea" id="RHEA:55708"/>
        <dbReference type="Rhea" id="RHEA-COMP:14264"/>
        <dbReference type="Rhea" id="RHEA-COMP:14265"/>
        <dbReference type="ChEBI" id="CHEBI:15377"/>
        <dbReference type="ChEBI" id="CHEBI:15378"/>
        <dbReference type="ChEBI" id="CHEBI:17154"/>
        <dbReference type="ChEBI" id="CHEBI:29950"/>
        <dbReference type="ChEBI" id="CHEBI:57305"/>
        <dbReference type="ChEBI" id="CHEBI:57540"/>
        <dbReference type="ChEBI" id="CHEBI:90873"/>
        <dbReference type="ChEBI" id="CHEBI:139151"/>
        <dbReference type="EC" id="2.4.2.60"/>
    </reaction>
</comment>
<feature type="binding site" evidence="6">
    <location>
        <position position="291"/>
    </location>
    <ligand>
        <name>substrate</name>
    </ligand>
</feature>
<evidence type="ECO:0000256" key="6">
    <source>
        <dbReference type="HAMAP-Rule" id="MF_03158"/>
    </source>
</evidence>
<keyword evidence="2 6" id="KW-0479">Metal-binding</keyword>
<evidence type="ECO:0000256" key="3">
    <source>
        <dbReference type="ARBA" id="ARBA00022977"/>
    </source>
</evidence>
<protein>
    <recommendedName>
        <fullName evidence="6">Thiamine thiazole synthase</fullName>
    </recommendedName>
    <alternativeName>
        <fullName evidence="6">Thiazole biosynthetic enzyme</fullName>
        <ecNumber evidence="6">2.4.2.60</ecNumber>
    </alternativeName>
</protein>
<dbReference type="Gene3D" id="3.50.50.60">
    <property type="entry name" value="FAD/NAD(P)-binding domain"/>
    <property type="match status" value="1"/>
</dbReference>
<comment type="subcellular location">
    <subcellularLocation>
        <location evidence="6">Cytoplasm</location>
    </subcellularLocation>
    <subcellularLocation>
        <location evidence="6">Nucleus</location>
    </subcellularLocation>
</comment>
<dbReference type="GO" id="GO:0009228">
    <property type="term" value="P:thiamine biosynthetic process"/>
    <property type="evidence" value="ECO:0007669"/>
    <property type="project" value="UniProtKB-UniRule"/>
</dbReference>
<organism evidence="7 8">
    <name type="scientific">Puccinia striiformis</name>
    <dbReference type="NCBI Taxonomy" id="27350"/>
    <lineage>
        <taxon>Eukaryota</taxon>
        <taxon>Fungi</taxon>
        <taxon>Dikarya</taxon>
        <taxon>Basidiomycota</taxon>
        <taxon>Pucciniomycotina</taxon>
        <taxon>Pucciniomycetes</taxon>
        <taxon>Pucciniales</taxon>
        <taxon>Pucciniaceae</taxon>
        <taxon>Puccinia</taxon>
    </lineage>
</organism>
<comment type="function">
    <text evidence="6">Involved in biosynthesis of the thiamine precursor thiazole. Catalyzes the conversion of NAD and glycine to adenosine diphosphate 5-(2-hydroxyethyl)-4-methylthiazole-2-carboxylic acid (ADT), an adenylated thiazole intermediate. The reaction includes an iron-dependent sulfide transfer from a conserved cysteine residue of the protein to a thiazole intermediate. The enzyme can only undergo a single turnover, which suggests it is a suicide enzyme. May have additional roles in adaptation to various stress conditions and in DNA damage tolerance.</text>
</comment>
<reference evidence="8" key="3">
    <citation type="journal article" date="2018" name="Mol. Plant Microbe Interact.">
        <title>Genome sequence resources for the wheat stripe rust pathogen (Puccinia striiformis f. sp. tritici) and the barley stripe rust pathogen (Puccinia striiformis f. sp. hordei).</title>
        <authorList>
            <person name="Xia C."/>
            <person name="Wang M."/>
            <person name="Yin C."/>
            <person name="Cornejo O.E."/>
            <person name="Hulbert S.H."/>
            <person name="Chen X."/>
        </authorList>
    </citation>
    <scope>NUCLEOTIDE SEQUENCE [LARGE SCALE GENOMIC DNA]</scope>
    <source>
        <strain evidence="8">93TX-2</strain>
    </source>
</reference>
<dbReference type="GO" id="GO:0052837">
    <property type="term" value="P:thiazole biosynthetic process"/>
    <property type="evidence" value="ECO:0007669"/>
    <property type="project" value="UniProtKB-UniRule"/>
</dbReference>
<feature type="binding site" evidence="6">
    <location>
        <position position="186"/>
    </location>
    <ligand>
        <name>substrate</name>
    </ligand>
</feature>
<dbReference type="GO" id="GO:0005829">
    <property type="term" value="C:cytosol"/>
    <property type="evidence" value="ECO:0007669"/>
    <property type="project" value="UniProtKB-UniRule"/>
</dbReference>
<dbReference type="GO" id="GO:0005634">
    <property type="term" value="C:nucleus"/>
    <property type="evidence" value="ECO:0007669"/>
    <property type="project" value="UniProtKB-SubCell"/>
</dbReference>
<accession>A0A2S4W8N3</accession>
<dbReference type="VEuPathDB" id="FungiDB:PSHT_06220"/>
<evidence type="ECO:0000313" key="8">
    <source>
        <dbReference type="Proteomes" id="UP000238274"/>
    </source>
</evidence>
<name>A0A2S4W8N3_9BASI</name>
<keyword evidence="6" id="KW-0963">Cytoplasm</keyword>
<dbReference type="SUPFAM" id="SSF51905">
    <property type="entry name" value="FAD/NAD(P)-binding domain"/>
    <property type="match status" value="1"/>
</dbReference>
<gene>
    <name evidence="7" type="ORF">PSHT_06220</name>
</gene>
<evidence type="ECO:0000256" key="5">
    <source>
        <dbReference type="ARBA" id="ARBA00023027"/>
    </source>
</evidence>
<feature type="binding site" evidence="6">
    <location>
        <begin position="301"/>
        <end position="303"/>
    </location>
    <ligand>
        <name>substrate</name>
    </ligand>
</feature>
<feature type="modified residue" description="2,3-didehydroalanine (Cys)" evidence="6">
    <location>
        <position position="222"/>
    </location>
</feature>
<keyword evidence="6" id="KW-0539">Nucleus</keyword>
<dbReference type="PANTHER" id="PTHR43422:SF3">
    <property type="entry name" value="THIAMINE THIAZOLE SYNTHASE"/>
    <property type="match status" value="1"/>
</dbReference>
<dbReference type="InterPro" id="IPR002922">
    <property type="entry name" value="Thi4_fam"/>
</dbReference>
<keyword evidence="4 6" id="KW-0408">Iron</keyword>
<dbReference type="AlphaFoldDB" id="A0A2S4W8N3"/>
<reference evidence="8" key="2">
    <citation type="journal article" date="2018" name="BMC Genomics">
        <title>Genomic insights into host adaptation between the wheat stripe rust pathogen (Puccinia striiformis f. sp. tritici) and the barley stripe rust pathogen (Puccinia striiformis f. sp. hordei).</title>
        <authorList>
            <person name="Xia C."/>
            <person name="Wang M."/>
            <person name="Yin C."/>
            <person name="Cornejo O.E."/>
            <person name="Hulbert S.H."/>
            <person name="Chen X."/>
        </authorList>
    </citation>
    <scope>NUCLEOTIDE SEQUENCE [LARGE SCALE GENOMIC DNA]</scope>
    <source>
        <strain evidence="8">93TX-2</strain>
    </source>
</reference>
<keyword evidence="1 6" id="KW-0808">Transferase</keyword>
<reference evidence="7 8" key="1">
    <citation type="submission" date="2017-12" db="EMBL/GenBank/DDBJ databases">
        <title>Gene loss provides genomic basis for host adaptation in cereal stripe rust fungi.</title>
        <authorList>
            <person name="Xia C."/>
        </authorList>
    </citation>
    <scope>NUCLEOTIDE SEQUENCE [LARGE SCALE GENOMIC DNA]</scope>
    <source>
        <strain evidence="7 8">93TX-2</strain>
    </source>
</reference>
<comment type="subunit">
    <text evidence="6">Homooctamer.</text>
</comment>
<comment type="PTM">
    <text evidence="6">During the catalytic reaction, a sulfide is transferred from Cys-222 to a reaction intermediate, generating a dehydroalanine residue.</text>
</comment>
<evidence type="ECO:0000256" key="1">
    <source>
        <dbReference type="ARBA" id="ARBA00022679"/>
    </source>
</evidence>
<dbReference type="InterPro" id="IPR027495">
    <property type="entry name" value="Sti35"/>
</dbReference>
<dbReference type="Pfam" id="PF01946">
    <property type="entry name" value="Thi4"/>
    <property type="match status" value="1"/>
</dbReference>
<sequence length="339" mass="36050">MSPPVATENMYKPTTIGTEAHDQALAAMKSQAVPAKPIFKPEPAVNLETIKFAPIKEHQVQRAMVRRYFQDMEERAISDVIIVGAGSAGLSCAYALGTARPDLKITILESNVAPGGGCWLGGQLMSAMIPNRLSIIAADKFLDEVGVAYEDEGNFVVVKHAALFTSTILAKVLAMPNVKMFNATACEDLIIKPCPINPGVQRVAGCVTNWTLVSLNHDHQSCMDPSTITAPLVCSFAGHDGPFGAFCVKRIASAGLSEGLGDMRPLDMERAEDHIANKTREIVPGLIVGGMELSEFDGSARMGPTFGAMLLSGKRAAEVALQTLGRVKIEEGEVVGSAK</sequence>
<feature type="binding site" evidence="6">
    <location>
        <begin position="109"/>
        <end position="110"/>
    </location>
    <ligand>
        <name>substrate</name>
    </ligand>
</feature>
<dbReference type="EMBL" id="PKSM01000071">
    <property type="protein sequence ID" value="POW18118.1"/>
    <property type="molecule type" value="Genomic_DNA"/>
</dbReference>
<dbReference type="EC" id="2.4.2.60" evidence="6"/>
<keyword evidence="8" id="KW-1185">Reference proteome</keyword>
<dbReference type="GO" id="GO:0160205">
    <property type="term" value="F:cysteine-dependent adenosine diphosphate thiazole synthase activity"/>
    <property type="evidence" value="ECO:0007669"/>
    <property type="project" value="UniProtKB-EC"/>
</dbReference>
<dbReference type="HAMAP" id="MF_03158">
    <property type="entry name" value="THI4"/>
    <property type="match status" value="1"/>
</dbReference>